<feature type="compositionally biased region" description="Polar residues" evidence="1">
    <location>
        <begin position="9"/>
        <end position="23"/>
    </location>
</feature>
<feature type="region of interest" description="Disordered" evidence="1">
    <location>
        <begin position="1"/>
        <end position="45"/>
    </location>
</feature>
<dbReference type="STRING" id="389348.PNK_0347"/>
<dbReference type="EMBL" id="LN879502">
    <property type="protein sequence ID" value="CUI15984.1"/>
    <property type="molecule type" value="Genomic_DNA"/>
</dbReference>
<dbReference type="PATRIC" id="fig|389348.3.peg.395"/>
<dbReference type="InParanoid" id="A0A0U5EPK2"/>
<keyword evidence="3" id="KW-1185">Reference proteome</keyword>
<evidence type="ECO:0000313" key="2">
    <source>
        <dbReference type="EMBL" id="CUI15984.1"/>
    </source>
</evidence>
<dbReference type="AlphaFoldDB" id="A0A0U5EPK2"/>
<evidence type="ECO:0000256" key="1">
    <source>
        <dbReference type="SAM" id="MobiDB-lite"/>
    </source>
</evidence>
<reference evidence="3" key="1">
    <citation type="submission" date="2015-09" db="EMBL/GenBank/DDBJ databases">
        <authorList>
            <person name="Bertelli C."/>
        </authorList>
    </citation>
    <scope>NUCLEOTIDE SEQUENCE [LARGE SCALE GENOMIC DNA]</scope>
    <source>
        <strain evidence="3">KNic</strain>
    </source>
</reference>
<feature type="compositionally biased region" description="Polar residues" evidence="1">
    <location>
        <begin position="30"/>
        <end position="41"/>
    </location>
</feature>
<name>A0A0U5EPK2_9BACT</name>
<dbReference type="KEGG" id="pnl:PNK_0347"/>
<proteinExistence type="predicted"/>
<evidence type="ECO:0000313" key="3">
    <source>
        <dbReference type="Proteomes" id="UP000069902"/>
    </source>
</evidence>
<gene>
    <name evidence="2" type="ORF">PNK_0347</name>
</gene>
<dbReference type="Proteomes" id="UP000069902">
    <property type="component" value="Chromosome cPNK"/>
</dbReference>
<organism evidence="2 3">
    <name type="scientific">Candidatus Protochlamydia naegleriophila</name>
    <dbReference type="NCBI Taxonomy" id="389348"/>
    <lineage>
        <taxon>Bacteria</taxon>
        <taxon>Pseudomonadati</taxon>
        <taxon>Chlamydiota</taxon>
        <taxon>Chlamydiia</taxon>
        <taxon>Parachlamydiales</taxon>
        <taxon>Parachlamydiaceae</taxon>
        <taxon>Candidatus Protochlamydia</taxon>
    </lineage>
</organism>
<protein>
    <submittedName>
        <fullName evidence="2">Uncharacterized protein</fullName>
    </submittedName>
</protein>
<dbReference type="RefSeq" id="WP_032124972.1">
    <property type="nucleotide sequence ID" value="NZ_LN879502.1"/>
</dbReference>
<sequence length="225" mass="24843">MNAPPTGYGFSSSPTSPDYVDLNSTEKSEQLSNTQMKQGAPTNPGVILTTDSLEVPIEVAFGINSDKASSSKPSLLPLFRTRYVEDRQTEDLSLSYYQERLNSLTLEMQQRLNLDKSKPFEERDPDLIALDNSLKFEAHLMALAGSSSVPGSAPDESTLIGAQQYLGLPDLVKQELLNYGLIVTNFLDDHLTTIGPNDPSYDLLLNVSNQLKEAMQLFRSKVSHE</sequence>
<accession>A0A0U5EPK2</accession>